<dbReference type="SMART" id="SM00409">
    <property type="entry name" value="IG"/>
    <property type="match status" value="3"/>
</dbReference>
<reference evidence="3 4" key="2">
    <citation type="journal article" date="2016" name="Int. J. Syst. Evol. Microbiol.">
        <title>Flavisolibacter tropicus sp. nov., isolated from tropical soil.</title>
        <authorList>
            <person name="Lee J.J."/>
            <person name="Kang M.S."/>
            <person name="Kim G.S."/>
            <person name="Lee C.S."/>
            <person name="Lim S."/>
            <person name="Lee J."/>
            <person name="Roh S.H."/>
            <person name="Kang H."/>
            <person name="Ha J.M."/>
            <person name="Bae S."/>
            <person name="Jung H.Y."/>
            <person name="Kim M.K."/>
        </authorList>
    </citation>
    <scope>NUCLEOTIDE SEQUENCE [LARGE SCALE GENOMIC DNA]</scope>
    <source>
        <strain evidence="3 4">LCS9</strain>
    </source>
</reference>
<dbReference type="NCBIfam" id="TIGR04183">
    <property type="entry name" value="Por_Secre_tail"/>
    <property type="match status" value="1"/>
</dbReference>
<feature type="domain" description="Ig-like" evidence="2">
    <location>
        <begin position="649"/>
        <end position="728"/>
    </location>
</feature>
<feature type="signal peptide" evidence="1">
    <location>
        <begin position="1"/>
        <end position="23"/>
    </location>
</feature>
<dbReference type="Gene3D" id="2.80.10.50">
    <property type="match status" value="3"/>
</dbReference>
<sequence>MRKQVPFLLMTLCLGLFSFISQAQIGSLDTTFNPLDIGFRADANETIHTMALQSDGKLVIGGAFTSYNDTARRGVARLTTDGYLDLSFNPGAGANNAVYGLAIQADSKIVIGGDFTTYNGISRSRIARLNADGSLDGSFAPDFNDAVYAVAVQQDGKIVVSGAFTTVNGTPCNHIARFNTDGTLDAGFTPGNATNNSIYAIALQPDGKIVIGGSFSLYNGTSRNGVARLNTDGLLDPAFNPGTGAIGGTVYSLAVQSDGKVLIGGYFTSYNGAARNYIARINANGTLDTGFTPGTGATGGGVLAIAVQSDGKVVIGGYFTSYNGTTRSSLARLNANGTIDASFYPGNGFNGGIRSIGIQSDEKLIVSGEFTSYNSVIKNRIARINVKGPTLIINSVTPAAFCAGANLTVSYTVLGVFTAGNKFTAQISDAAGRFISPVNIGTIAGTVSGSMTVTVPVNADGGSGYRIRVVSDNPAIASFDNGSDLTVIGASTTPFITNSSATTFCAGGKVVLTSSAETGNFWYVNGGYTGITTPTFTATVTGSYTVRTNENSCMSAASAAMPVTVTSKPTATVTYTGTPFCPTGGATPTLTGTRGGTFSTTSDIAVNATTGTVNLSVPAGTYSIDYTIPPTGGCDAVTVTTSIAVRQMPAITTQPVAGAVCTGNNISFSVAATGTSVGYQWRKNGIDISGATAATYTISNAALTDAGNYSVNVSNACGAEVSRSVLLSTAQSIAISAQPVAQTLCAGGTASFSVVATGSKLTYQWRKNNVNIAGATGNTYAISNVAATDAGSYDVVLSGDCASKTSNAVALTVNVPVSITTQPTAQAACLGAAANLAVNAAGTNLSYQWRKGGSNIAGATSRTYTIAAVTSADAGNYDVVITNPCNTVISSVAAVSISPAPSTPVITASNNVLTSSVANGNQWFANGTAINGATAKTLSAPISGVYTVQATLGSCIATSAPYNFVITRIEGPESWNGEVTVYPNPVVKMLVIRNPAARKLQIQFFDGNGKKVYESQLRSTQGIIDVQGLASGIYRVMITDTAKQEAIMQSILKL</sequence>
<evidence type="ECO:0000256" key="1">
    <source>
        <dbReference type="SAM" id="SignalP"/>
    </source>
</evidence>
<keyword evidence="1" id="KW-0732">Signal</keyword>
<dbReference type="PANTHER" id="PTHR45080:SF32">
    <property type="entry name" value="MAM DOMAIN CONTAINING GLYCOSYLPHOSPHATIDYLINOSITOL ANCHOR 1"/>
    <property type="match status" value="1"/>
</dbReference>
<dbReference type="Pfam" id="PF17164">
    <property type="entry name" value="DUF5122"/>
    <property type="match status" value="7"/>
</dbReference>
<dbReference type="GO" id="GO:0007156">
    <property type="term" value="P:homophilic cell adhesion via plasma membrane adhesion molecules"/>
    <property type="evidence" value="ECO:0007669"/>
    <property type="project" value="TreeGrafter"/>
</dbReference>
<dbReference type="Pfam" id="PF18962">
    <property type="entry name" value="Por_Secre_tail"/>
    <property type="match status" value="1"/>
</dbReference>
<dbReference type="KEGG" id="fla:SY85_17555"/>
<gene>
    <name evidence="3" type="ORF">SY85_17555</name>
</gene>
<name>A0A172TY76_9BACT</name>
<protein>
    <recommendedName>
        <fullName evidence="2">Ig-like domain-containing protein</fullName>
    </recommendedName>
</protein>
<dbReference type="InterPro" id="IPR026444">
    <property type="entry name" value="Secre_tail"/>
</dbReference>
<feature type="chain" id="PRO_5008001375" description="Ig-like domain-containing protein" evidence="1">
    <location>
        <begin position="24"/>
        <end position="1054"/>
    </location>
</feature>
<dbReference type="InterPro" id="IPR003599">
    <property type="entry name" value="Ig_sub"/>
</dbReference>
<evidence type="ECO:0000313" key="4">
    <source>
        <dbReference type="Proteomes" id="UP000077177"/>
    </source>
</evidence>
<dbReference type="SUPFAM" id="SSF101898">
    <property type="entry name" value="NHL repeat"/>
    <property type="match status" value="1"/>
</dbReference>
<dbReference type="Proteomes" id="UP000077177">
    <property type="component" value="Chromosome"/>
</dbReference>
<dbReference type="PATRIC" id="fig|1492898.3.peg.3817"/>
<feature type="domain" description="Ig-like" evidence="2">
    <location>
        <begin position="816"/>
        <end position="896"/>
    </location>
</feature>
<dbReference type="SUPFAM" id="SSF48726">
    <property type="entry name" value="Immunoglobulin"/>
    <property type="match status" value="3"/>
</dbReference>
<dbReference type="OrthoDB" id="9805017at2"/>
<reference evidence="4" key="1">
    <citation type="submission" date="2015-01" db="EMBL/GenBank/DDBJ databases">
        <title>Flavisolibacter sp./LCS9/ whole genome sequencing.</title>
        <authorList>
            <person name="Kim M.K."/>
            <person name="Srinivasan S."/>
            <person name="Lee J.-J."/>
        </authorList>
    </citation>
    <scope>NUCLEOTIDE SEQUENCE [LARGE SCALE GENOMIC DNA]</scope>
    <source>
        <strain evidence="4">LCS9</strain>
    </source>
</reference>
<dbReference type="AlphaFoldDB" id="A0A172TY76"/>
<dbReference type="InterPro" id="IPR007110">
    <property type="entry name" value="Ig-like_dom"/>
</dbReference>
<dbReference type="EMBL" id="CP011390">
    <property type="protein sequence ID" value="ANE52035.1"/>
    <property type="molecule type" value="Genomic_DNA"/>
</dbReference>
<dbReference type="InterPro" id="IPR013783">
    <property type="entry name" value="Ig-like_fold"/>
</dbReference>
<accession>A0A172TY76</accession>
<dbReference type="Gene3D" id="2.60.40.10">
    <property type="entry name" value="Immunoglobulins"/>
    <property type="match status" value="3"/>
</dbReference>
<dbReference type="NCBIfam" id="TIGR02608">
    <property type="entry name" value="delta_60_rpt"/>
    <property type="match status" value="6"/>
</dbReference>
<evidence type="ECO:0000313" key="3">
    <source>
        <dbReference type="EMBL" id="ANE52035.1"/>
    </source>
</evidence>
<dbReference type="GO" id="GO:0005886">
    <property type="term" value="C:plasma membrane"/>
    <property type="evidence" value="ECO:0007669"/>
    <property type="project" value="TreeGrafter"/>
</dbReference>
<dbReference type="RefSeq" id="WP_066406178.1">
    <property type="nucleotide sequence ID" value="NZ_CP011390.1"/>
</dbReference>
<dbReference type="InterPro" id="IPR050958">
    <property type="entry name" value="Cell_Adh-Cytoskel_Orgn"/>
</dbReference>
<dbReference type="InterPro" id="IPR013431">
    <property type="entry name" value="Delta_60_rpt"/>
</dbReference>
<evidence type="ECO:0000259" key="2">
    <source>
        <dbReference type="PROSITE" id="PS50835"/>
    </source>
</evidence>
<dbReference type="InterPro" id="IPR036179">
    <property type="entry name" value="Ig-like_dom_sf"/>
</dbReference>
<proteinExistence type="predicted"/>
<dbReference type="GO" id="GO:0050808">
    <property type="term" value="P:synapse organization"/>
    <property type="evidence" value="ECO:0007669"/>
    <property type="project" value="TreeGrafter"/>
</dbReference>
<keyword evidence="4" id="KW-1185">Reference proteome</keyword>
<organism evidence="3 4">
    <name type="scientific">Flavisolibacter tropicus</name>
    <dbReference type="NCBI Taxonomy" id="1492898"/>
    <lineage>
        <taxon>Bacteria</taxon>
        <taxon>Pseudomonadati</taxon>
        <taxon>Bacteroidota</taxon>
        <taxon>Chitinophagia</taxon>
        <taxon>Chitinophagales</taxon>
        <taxon>Chitinophagaceae</taxon>
        <taxon>Flavisolibacter</taxon>
    </lineage>
</organism>
<dbReference type="PROSITE" id="PS50835">
    <property type="entry name" value="IG_LIKE"/>
    <property type="match status" value="2"/>
</dbReference>
<dbReference type="PANTHER" id="PTHR45080">
    <property type="entry name" value="CONTACTIN 5"/>
    <property type="match status" value="1"/>
</dbReference>